<dbReference type="AlphaFoldDB" id="A0A1C3E6J7"/>
<dbReference type="GO" id="GO:0016788">
    <property type="term" value="F:hydrolase activity, acting on ester bonds"/>
    <property type="evidence" value="ECO:0007669"/>
    <property type="project" value="UniProtKB-ARBA"/>
</dbReference>
<dbReference type="EMBL" id="LYDR01000151">
    <property type="protein sequence ID" value="ODA28854.1"/>
    <property type="molecule type" value="Genomic_DNA"/>
</dbReference>
<dbReference type="InterPro" id="IPR052940">
    <property type="entry name" value="Carb_Esterase_6"/>
</dbReference>
<dbReference type="Proteomes" id="UP000094828">
    <property type="component" value="Unassembled WGS sequence"/>
</dbReference>
<dbReference type="InterPro" id="IPR005181">
    <property type="entry name" value="SASA"/>
</dbReference>
<dbReference type="PANTHER" id="PTHR31988:SF19">
    <property type="entry name" value="9-O-ACETYL-N-ACETYLNEURAMINIC ACID DEACETYLASE-RELATED"/>
    <property type="match status" value="1"/>
</dbReference>
<name>A0A1C3E6J7_9PLAN</name>
<feature type="domain" description="Sialate O-acetylesterase" evidence="2">
    <location>
        <begin position="213"/>
        <end position="352"/>
    </location>
</feature>
<reference evidence="3 4" key="1">
    <citation type="submission" date="2016-05" db="EMBL/GenBank/DDBJ databases">
        <title>Genomic and physiological characterization of Planctopirus sp. isolated from fresh water lake.</title>
        <authorList>
            <person name="Subhash Y."/>
            <person name="Ramana C."/>
        </authorList>
    </citation>
    <scope>NUCLEOTIDE SEQUENCE [LARGE SCALE GENOMIC DNA]</scope>
    <source>
        <strain evidence="3 4">JC280</strain>
    </source>
</reference>
<keyword evidence="1" id="KW-0378">Hydrolase</keyword>
<evidence type="ECO:0000256" key="1">
    <source>
        <dbReference type="ARBA" id="ARBA00022801"/>
    </source>
</evidence>
<dbReference type="OrthoDB" id="209830at2"/>
<gene>
    <name evidence="3" type="ORF">A6X21_11165</name>
</gene>
<evidence type="ECO:0000313" key="4">
    <source>
        <dbReference type="Proteomes" id="UP000094828"/>
    </source>
</evidence>
<dbReference type="Pfam" id="PF03629">
    <property type="entry name" value="SASA"/>
    <property type="match status" value="1"/>
</dbReference>
<comment type="caution">
    <text evidence="3">The sequence shown here is derived from an EMBL/GenBank/DDBJ whole genome shotgun (WGS) entry which is preliminary data.</text>
</comment>
<organism evidence="3 4">
    <name type="scientific">Planctopirus hydrillae</name>
    <dbReference type="NCBI Taxonomy" id="1841610"/>
    <lineage>
        <taxon>Bacteria</taxon>
        <taxon>Pseudomonadati</taxon>
        <taxon>Planctomycetota</taxon>
        <taxon>Planctomycetia</taxon>
        <taxon>Planctomycetales</taxon>
        <taxon>Planctomycetaceae</taxon>
        <taxon>Planctopirus</taxon>
    </lineage>
</organism>
<dbReference type="Gene3D" id="3.40.50.1110">
    <property type="entry name" value="SGNH hydrolase"/>
    <property type="match status" value="1"/>
</dbReference>
<sequence length="359" mass="39572">MLFTILFLISHSLTAYSQELAKRAQGVNDLLPDPDPRPAEMTRPVKVFILMGQSNMLEMGKVAGDTDGTLEHAVKQEGLYPFLIDDAGKWNTRADVRNVAVMGSGGPGKTQFRINAWLTVGNKIGVEQGIGHQLGNALDEPVLLLKSAIGNRSLGWDLLPPGSSSYEFVDPKDGKTYIYAGYGQSPDRWEKGTEPKAINWKAGLQLDGDIARAKEVLNDLPKYYPGAKEYEIAGFFWWQGDKDRYNAGHASRYEQNLVNLIATLRQEFNAPQAKFVCATLGQTDRDHPNGNEKYLLEAKLAISDPQKHPELQGTVATVYTHPLSMGSSSNAHYGNNAKTYMNVGLAMGEAMVKLLKEQK</sequence>
<dbReference type="SUPFAM" id="SSF52266">
    <property type="entry name" value="SGNH hydrolase"/>
    <property type="match status" value="1"/>
</dbReference>
<accession>A0A1C3E6J7</accession>
<protein>
    <recommendedName>
        <fullName evidence="2">Sialate O-acetylesterase domain-containing protein</fullName>
    </recommendedName>
</protein>
<evidence type="ECO:0000313" key="3">
    <source>
        <dbReference type="EMBL" id="ODA28854.1"/>
    </source>
</evidence>
<keyword evidence="4" id="KW-1185">Reference proteome</keyword>
<dbReference type="STRING" id="1841610.A6X21_11165"/>
<dbReference type="InterPro" id="IPR036514">
    <property type="entry name" value="SGNH_hydro_sf"/>
</dbReference>
<dbReference type="PANTHER" id="PTHR31988">
    <property type="entry name" value="ESTERASE, PUTATIVE (DUF303)-RELATED"/>
    <property type="match status" value="1"/>
</dbReference>
<evidence type="ECO:0000259" key="2">
    <source>
        <dbReference type="Pfam" id="PF03629"/>
    </source>
</evidence>
<proteinExistence type="predicted"/>